<dbReference type="InterPro" id="IPR000477">
    <property type="entry name" value="RT_dom"/>
</dbReference>
<comment type="similarity">
    <text evidence="1">Belongs to the bacterial reverse transcriptase family.</text>
</comment>
<dbReference type="Pfam" id="PF00078">
    <property type="entry name" value="RVT_1"/>
    <property type="match status" value="1"/>
</dbReference>
<evidence type="ECO:0000313" key="4">
    <source>
        <dbReference type="Proteomes" id="UP000246145"/>
    </source>
</evidence>
<evidence type="ECO:0000313" key="3">
    <source>
        <dbReference type="EMBL" id="PVY62157.1"/>
    </source>
</evidence>
<dbReference type="GO" id="GO:0003964">
    <property type="term" value="F:RNA-directed DNA polymerase activity"/>
    <property type="evidence" value="ECO:0007669"/>
    <property type="project" value="UniProtKB-KW"/>
</dbReference>
<feature type="domain" description="Reverse transcriptase" evidence="2">
    <location>
        <begin position="1"/>
        <end position="273"/>
    </location>
</feature>
<dbReference type="InterPro" id="IPR051083">
    <property type="entry name" value="GrpII_Intron_Splice-Mob/Def"/>
</dbReference>
<dbReference type="Proteomes" id="UP000246145">
    <property type="component" value="Unassembled WGS sequence"/>
</dbReference>
<evidence type="ECO:0000256" key="1">
    <source>
        <dbReference type="ARBA" id="ARBA00034120"/>
    </source>
</evidence>
<dbReference type="OrthoDB" id="9793236at2"/>
<reference evidence="3 4" key="1">
    <citation type="submission" date="2018-04" db="EMBL/GenBank/DDBJ databases">
        <title>Genomic Encyclopedia of Type Strains, Phase IV (KMG-IV): sequencing the most valuable type-strain genomes for metagenomic binning, comparative biology and taxonomic classification.</title>
        <authorList>
            <person name="Goeker M."/>
        </authorList>
    </citation>
    <scope>NUCLEOTIDE SEQUENCE [LARGE SCALE GENOMIC DNA]</scope>
    <source>
        <strain evidence="3 4">DSM 10065</strain>
    </source>
</reference>
<dbReference type="PROSITE" id="PS50878">
    <property type="entry name" value="RT_POL"/>
    <property type="match status" value="1"/>
</dbReference>
<dbReference type="InterPro" id="IPR043502">
    <property type="entry name" value="DNA/RNA_pol_sf"/>
</dbReference>
<dbReference type="EMBL" id="QEKO01000002">
    <property type="protein sequence ID" value="PVY62157.1"/>
    <property type="molecule type" value="Genomic_DNA"/>
</dbReference>
<dbReference type="SUPFAM" id="SSF56672">
    <property type="entry name" value="DNA/RNA polymerases"/>
    <property type="match status" value="1"/>
</dbReference>
<name>A0A2U1CMD9_9BURK</name>
<comment type="caution">
    <text evidence="3">The sequence shown here is derived from an EMBL/GenBank/DDBJ whole genome shotgun (WGS) entry which is preliminary data.</text>
</comment>
<keyword evidence="3" id="KW-0808">Transferase</keyword>
<keyword evidence="3" id="KW-0695">RNA-directed DNA polymerase</keyword>
<evidence type="ECO:0000259" key="2">
    <source>
        <dbReference type="PROSITE" id="PS50878"/>
    </source>
</evidence>
<keyword evidence="4" id="KW-1185">Reference proteome</keyword>
<sequence length="344" mass="39636">MAKTYNNLYSSVIDFDNLWKAYLSARMGKRYHREVSQFSANLEERLINIHNHLIWKSWQPGIAREFRVMEPKQRNIQAPPFKDRIVHHALFSVVEPLFEKRFINHSYACRHDKGAQRAVFALQKMLREAQRRYEHPYVIKADISKYFASIDHAILFRAIEKVISCRDTLNLWRTITAAYGHDDGVGLPVGALTSQLSANIMLDQLDHTVTDYAGIGMYVRYMDDFIIVAPNKRAAEMILIFVADEVEALNLRLNPKTSYFPASRGVDFAGYRTWSTHMLPRKRNIKKARIAFRKLAKQYRAGIVGLDYIQPRVASFLAYAKHCQAADTVAGVLSDFTLTRSYAP</sequence>
<dbReference type="PANTHER" id="PTHR34047">
    <property type="entry name" value="NUCLEAR INTRON MATURASE 1, MITOCHONDRIAL-RELATED"/>
    <property type="match status" value="1"/>
</dbReference>
<accession>A0A2U1CMD9</accession>
<proteinExistence type="inferred from homology"/>
<keyword evidence="3" id="KW-0548">Nucleotidyltransferase</keyword>
<organism evidence="3 4">
    <name type="scientific">Pusillimonas noertemannii</name>
    <dbReference type="NCBI Taxonomy" id="305977"/>
    <lineage>
        <taxon>Bacteria</taxon>
        <taxon>Pseudomonadati</taxon>
        <taxon>Pseudomonadota</taxon>
        <taxon>Betaproteobacteria</taxon>
        <taxon>Burkholderiales</taxon>
        <taxon>Alcaligenaceae</taxon>
        <taxon>Pusillimonas</taxon>
    </lineage>
</organism>
<dbReference type="AlphaFoldDB" id="A0A2U1CMD9"/>
<protein>
    <submittedName>
        <fullName evidence="3">Retron-type reverse transcriptase</fullName>
    </submittedName>
</protein>
<gene>
    <name evidence="3" type="ORF">C7440_1649</name>
</gene>
<dbReference type="CDD" id="cd01651">
    <property type="entry name" value="RT_G2_intron"/>
    <property type="match status" value="1"/>
</dbReference>
<dbReference type="PANTHER" id="PTHR34047:SF8">
    <property type="entry name" value="PROTEIN YKFC"/>
    <property type="match status" value="1"/>
</dbReference>